<reference evidence="13" key="1">
    <citation type="submission" date="2019-09" db="EMBL/GenBank/DDBJ databases">
        <title>Bird 10,000 Genomes (B10K) Project - Family phase.</title>
        <authorList>
            <person name="Zhang G."/>
        </authorList>
    </citation>
    <scope>NUCLEOTIDE SEQUENCE</scope>
    <source>
        <strain evidence="13">B10K-DU-001-08</strain>
        <tissue evidence="13">Muscle</tissue>
    </source>
</reference>
<name>A0A851NT42_9GALL</name>
<comment type="similarity">
    <text evidence="2">Belongs to the TYW3 family.</text>
</comment>
<keyword evidence="14" id="KW-1185">Reference proteome</keyword>
<dbReference type="EMBL" id="WBMW01003580">
    <property type="protein sequence ID" value="NXC45276.1"/>
    <property type="molecule type" value="Genomic_DNA"/>
</dbReference>
<dbReference type="InterPro" id="IPR036602">
    <property type="entry name" value="tRNA_yW-synthesising-like_sf"/>
</dbReference>
<keyword evidence="6" id="KW-0808">Transferase</keyword>
<evidence type="ECO:0000313" key="14">
    <source>
        <dbReference type="Proteomes" id="UP000613066"/>
    </source>
</evidence>
<organism evidence="13 14">
    <name type="scientific">Penelope pileata</name>
    <dbReference type="NCBI Taxonomy" id="1118817"/>
    <lineage>
        <taxon>Eukaryota</taxon>
        <taxon>Metazoa</taxon>
        <taxon>Chordata</taxon>
        <taxon>Craniata</taxon>
        <taxon>Vertebrata</taxon>
        <taxon>Euteleostomi</taxon>
        <taxon>Archelosauria</taxon>
        <taxon>Archosauria</taxon>
        <taxon>Dinosauria</taxon>
        <taxon>Saurischia</taxon>
        <taxon>Theropoda</taxon>
        <taxon>Coelurosauria</taxon>
        <taxon>Aves</taxon>
        <taxon>Neognathae</taxon>
        <taxon>Galloanserae</taxon>
        <taxon>Galliformes</taxon>
        <taxon>Cracidae</taxon>
        <taxon>Penelope</taxon>
    </lineage>
</organism>
<dbReference type="OrthoDB" id="263283at2759"/>
<sequence>MAALEEATGDVVLKFEPFVLHVVCRELRDAQLLHAVAIESGFKNSGITVGKGGRILMAVRSTHCLEVPLSRMGKLMVSREYVEFLVQVANQKMEEN</sequence>
<evidence type="ECO:0000256" key="8">
    <source>
        <dbReference type="ARBA" id="ARBA00022694"/>
    </source>
</evidence>
<feature type="non-terminal residue" evidence="13">
    <location>
        <position position="96"/>
    </location>
</feature>
<keyword evidence="8" id="KW-0819">tRNA processing</keyword>
<feature type="domain" description="tRNA wybutosine-synthesizing protein" evidence="12">
    <location>
        <begin position="7"/>
        <end position="96"/>
    </location>
</feature>
<evidence type="ECO:0000259" key="12">
    <source>
        <dbReference type="Pfam" id="PF02676"/>
    </source>
</evidence>
<evidence type="ECO:0000256" key="5">
    <source>
        <dbReference type="ARBA" id="ARBA00022603"/>
    </source>
</evidence>
<evidence type="ECO:0000256" key="7">
    <source>
        <dbReference type="ARBA" id="ARBA00022691"/>
    </source>
</evidence>
<dbReference type="GO" id="GO:0008168">
    <property type="term" value="F:methyltransferase activity"/>
    <property type="evidence" value="ECO:0007669"/>
    <property type="project" value="UniProtKB-KW"/>
</dbReference>
<evidence type="ECO:0000256" key="2">
    <source>
        <dbReference type="ARBA" id="ARBA00008569"/>
    </source>
</evidence>
<evidence type="ECO:0000256" key="3">
    <source>
        <dbReference type="ARBA" id="ARBA00012750"/>
    </source>
</evidence>
<feature type="non-terminal residue" evidence="13">
    <location>
        <position position="1"/>
    </location>
</feature>
<comment type="caution">
    <text evidence="13">The sequence shown here is derived from an EMBL/GenBank/DDBJ whole genome shotgun (WGS) entry which is preliminary data.</text>
</comment>
<proteinExistence type="inferred from homology"/>
<dbReference type="SUPFAM" id="SSF111278">
    <property type="entry name" value="SSo0622-like"/>
    <property type="match status" value="1"/>
</dbReference>
<dbReference type="Proteomes" id="UP000613066">
    <property type="component" value="Unassembled WGS sequence"/>
</dbReference>
<evidence type="ECO:0000256" key="1">
    <source>
        <dbReference type="ARBA" id="ARBA00004797"/>
    </source>
</evidence>
<evidence type="ECO:0000256" key="6">
    <source>
        <dbReference type="ARBA" id="ARBA00022679"/>
    </source>
</evidence>
<comment type="pathway">
    <text evidence="1">tRNA modification; wybutosine-tRNA(Phe) biosynthesis.</text>
</comment>
<dbReference type="Pfam" id="PF02676">
    <property type="entry name" value="TYW3"/>
    <property type="match status" value="1"/>
</dbReference>
<dbReference type="GO" id="GO:0032259">
    <property type="term" value="P:methylation"/>
    <property type="evidence" value="ECO:0007669"/>
    <property type="project" value="UniProtKB-KW"/>
</dbReference>
<dbReference type="EC" id="2.1.1.282" evidence="3"/>
<dbReference type="Gene3D" id="3.30.1960.10">
    <property type="entry name" value="tRNA wybutosine-synthesizing-like"/>
    <property type="match status" value="1"/>
</dbReference>
<protein>
    <recommendedName>
        <fullName evidence="4">tRNA wybutosine-synthesizing protein 3 homolog</fullName>
        <ecNumber evidence="3">2.1.1.282</ecNumber>
    </recommendedName>
    <alternativeName>
        <fullName evidence="10">tRNA(Phe) 7-((3-amino-3-carboxypropyl)-4-demethylwyosine(37)-N(4))-methyltransferase</fullName>
    </alternativeName>
</protein>
<dbReference type="PANTHER" id="PTHR48418:SF1">
    <property type="entry name" value="TRNA WYBUTOSINE-SYNTHESIZING PROTEIN 3"/>
    <property type="match status" value="1"/>
</dbReference>
<comment type="catalytic activity">
    <reaction evidence="11">
        <text>4-demethyl-7-[(3S)-3-amino-3-carboxypropyl]wyosine(37) in tRNA(Phe) + S-adenosyl-L-methionine = 7-[(3S)-3-amino-3-carboxypropyl]wyosine(37) in tRNA(Phe) + S-adenosyl-L-homocysteine + H(+)</text>
        <dbReference type="Rhea" id="RHEA:36635"/>
        <dbReference type="Rhea" id="RHEA-COMP:10378"/>
        <dbReference type="Rhea" id="RHEA-COMP:10379"/>
        <dbReference type="ChEBI" id="CHEBI:15378"/>
        <dbReference type="ChEBI" id="CHEBI:57856"/>
        <dbReference type="ChEBI" id="CHEBI:59789"/>
        <dbReference type="ChEBI" id="CHEBI:73543"/>
        <dbReference type="ChEBI" id="CHEBI:73550"/>
        <dbReference type="EC" id="2.1.1.282"/>
    </reaction>
</comment>
<evidence type="ECO:0000256" key="9">
    <source>
        <dbReference type="ARBA" id="ARBA00025378"/>
    </source>
</evidence>
<dbReference type="InterPro" id="IPR003827">
    <property type="entry name" value="tRNA_yW-synthesising"/>
</dbReference>
<comment type="function">
    <text evidence="9">Probable S-adenosyl-L-methionine-dependent methyltransferase that acts as a component of the wybutosine biosynthesis pathway. Wybutosine is a hyper modified guanosine with a tricyclic base found at the 3'-position adjacent to the anticodon of eukaryotic phenylalanine tRNA.</text>
</comment>
<keyword evidence="7" id="KW-0949">S-adenosyl-L-methionine</keyword>
<gene>
    <name evidence="13" type="primary">Tyw3</name>
    <name evidence="13" type="ORF">PENPIL_R02584</name>
</gene>
<evidence type="ECO:0000313" key="13">
    <source>
        <dbReference type="EMBL" id="NXC45276.1"/>
    </source>
</evidence>
<accession>A0A851NT42</accession>
<evidence type="ECO:0000256" key="10">
    <source>
        <dbReference type="ARBA" id="ARBA00030554"/>
    </source>
</evidence>
<keyword evidence="5" id="KW-0489">Methyltransferase</keyword>
<dbReference type="PANTHER" id="PTHR48418">
    <property type="entry name" value="TRNA WYBUTOSINE-SYNTHESIZING PROTEIN 3"/>
    <property type="match status" value="1"/>
</dbReference>
<dbReference type="AlphaFoldDB" id="A0A851NT42"/>
<dbReference type="UniPathway" id="UPA00375"/>
<dbReference type="GO" id="GO:0008033">
    <property type="term" value="P:tRNA processing"/>
    <property type="evidence" value="ECO:0007669"/>
    <property type="project" value="UniProtKB-KW"/>
</dbReference>
<evidence type="ECO:0000256" key="11">
    <source>
        <dbReference type="ARBA" id="ARBA00049202"/>
    </source>
</evidence>
<evidence type="ECO:0000256" key="4">
    <source>
        <dbReference type="ARBA" id="ARBA00016536"/>
    </source>
</evidence>